<name>A0ABY0GX34_9PEZI</name>
<reference evidence="2 3" key="1">
    <citation type="submission" date="2018-06" db="EMBL/GenBank/DDBJ databases">
        <title>Complete Genomes of Monosporascus.</title>
        <authorList>
            <person name="Robinson A.J."/>
            <person name="Natvig D.O."/>
        </authorList>
    </citation>
    <scope>NUCLEOTIDE SEQUENCE [LARGE SCALE GENOMIC DNA]</scope>
    <source>
        <strain evidence="2 3">CBS 609.92</strain>
    </source>
</reference>
<evidence type="ECO:0000256" key="1">
    <source>
        <dbReference type="SAM" id="MobiDB-lite"/>
    </source>
</evidence>
<evidence type="ECO:0000313" key="3">
    <source>
        <dbReference type="Proteomes" id="UP000294003"/>
    </source>
</evidence>
<feature type="region of interest" description="Disordered" evidence="1">
    <location>
        <begin position="1"/>
        <end position="25"/>
    </location>
</feature>
<evidence type="ECO:0008006" key="4">
    <source>
        <dbReference type="Google" id="ProtNLM"/>
    </source>
</evidence>
<proteinExistence type="predicted"/>
<dbReference type="EMBL" id="QJNS01000327">
    <property type="protein sequence ID" value="RYO79499.1"/>
    <property type="molecule type" value="Genomic_DNA"/>
</dbReference>
<evidence type="ECO:0000313" key="2">
    <source>
        <dbReference type="EMBL" id="RYO79499.1"/>
    </source>
</evidence>
<feature type="compositionally biased region" description="Basic and acidic residues" evidence="1">
    <location>
        <begin position="14"/>
        <end position="25"/>
    </location>
</feature>
<gene>
    <name evidence="2" type="ORF">DL762_008139</name>
</gene>
<dbReference type="Proteomes" id="UP000294003">
    <property type="component" value="Unassembled WGS sequence"/>
</dbReference>
<comment type="caution">
    <text evidence="2">The sequence shown here is derived from an EMBL/GenBank/DDBJ whole genome shotgun (WGS) entry which is preliminary data.</text>
</comment>
<organism evidence="2 3">
    <name type="scientific">Monosporascus cannonballus</name>
    <dbReference type="NCBI Taxonomy" id="155416"/>
    <lineage>
        <taxon>Eukaryota</taxon>
        <taxon>Fungi</taxon>
        <taxon>Dikarya</taxon>
        <taxon>Ascomycota</taxon>
        <taxon>Pezizomycotina</taxon>
        <taxon>Sordariomycetes</taxon>
        <taxon>Xylariomycetidae</taxon>
        <taxon>Xylariales</taxon>
        <taxon>Xylariales incertae sedis</taxon>
        <taxon>Monosporascus</taxon>
    </lineage>
</organism>
<sequence length="193" mass="22777">MLTSSTARGSRTCPRPDRGAPEKHQQDFLSRFTQVESRNRVAKKRERLSVLEHEAHREGLKRVRFINRRYADETKMNVAGIFSKWKRYCREHRVGEWREALERHLTREITMDFFLHVCEVSRIESWGTSQQYILQFQLLYTNVTGRRMDRNDAKEPYIVQIIPRPSAVCMSPCPLILVWGGRKKFKALSVAIL</sequence>
<accession>A0ABY0GX34</accession>
<protein>
    <recommendedName>
        <fullName evidence="4">BZIP domain-containing protein</fullName>
    </recommendedName>
</protein>
<keyword evidence="3" id="KW-1185">Reference proteome</keyword>